<gene>
    <name evidence="8" type="ORF">GW7_06357</name>
</gene>
<feature type="compositionally biased region" description="Polar residues" evidence="7">
    <location>
        <begin position="171"/>
        <end position="181"/>
    </location>
</feature>
<dbReference type="GO" id="GO:0008156">
    <property type="term" value="P:negative regulation of DNA replication"/>
    <property type="evidence" value="ECO:0007669"/>
    <property type="project" value="TreeGrafter"/>
</dbReference>
<organism evidence="8 9">
    <name type="scientific">Heterocephalus glaber</name>
    <name type="common">Naked mole rat</name>
    <dbReference type="NCBI Taxonomy" id="10181"/>
    <lineage>
        <taxon>Eukaryota</taxon>
        <taxon>Metazoa</taxon>
        <taxon>Chordata</taxon>
        <taxon>Craniata</taxon>
        <taxon>Vertebrata</taxon>
        <taxon>Euteleostomi</taxon>
        <taxon>Mammalia</taxon>
        <taxon>Eutheria</taxon>
        <taxon>Euarchontoglires</taxon>
        <taxon>Glires</taxon>
        <taxon>Rodentia</taxon>
        <taxon>Hystricomorpha</taxon>
        <taxon>Bathyergidae</taxon>
        <taxon>Heterocephalus</taxon>
    </lineage>
</organism>
<keyword evidence="5" id="KW-0131">Cell cycle</keyword>
<comment type="similarity">
    <text evidence="2">Belongs to the geminin family.</text>
</comment>
<evidence type="ECO:0000256" key="4">
    <source>
        <dbReference type="ARBA" id="ARBA00023242"/>
    </source>
</evidence>
<dbReference type="eggNOG" id="ENOG502SDC5">
    <property type="taxonomic scope" value="Eukaryota"/>
</dbReference>
<dbReference type="InterPro" id="IPR022786">
    <property type="entry name" value="Geminin/Multicilin"/>
</dbReference>
<keyword evidence="3 6" id="KW-0175">Coiled coil</keyword>
<dbReference type="PANTHER" id="PTHR13372">
    <property type="entry name" value="GEMININ"/>
    <property type="match status" value="1"/>
</dbReference>
<dbReference type="GO" id="GO:0005634">
    <property type="term" value="C:nucleus"/>
    <property type="evidence" value="ECO:0007669"/>
    <property type="project" value="UniProtKB-SubCell"/>
</dbReference>
<evidence type="ECO:0000256" key="7">
    <source>
        <dbReference type="SAM" id="MobiDB-lite"/>
    </source>
</evidence>
<dbReference type="GO" id="GO:0045786">
    <property type="term" value="P:negative regulation of cell cycle"/>
    <property type="evidence" value="ECO:0007669"/>
    <property type="project" value="TreeGrafter"/>
</dbReference>
<dbReference type="InParanoid" id="G5BJZ0"/>
<proteinExistence type="inferred from homology"/>
<feature type="coiled-coil region" evidence="6">
    <location>
        <begin position="216"/>
        <end position="260"/>
    </location>
</feature>
<evidence type="ECO:0000256" key="1">
    <source>
        <dbReference type="ARBA" id="ARBA00004123"/>
    </source>
</evidence>
<evidence type="ECO:0000256" key="5">
    <source>
        <dbReference type="ARBA" id="ARBA00023306"/>
    </source>
</evidence>
<dbReference type="PANTHER" id="PTHR13372:SF4">
    <property type="entry name" value="GEMININ"/>
    <property type="match status" value="1"/>
</dbReference>
<dbReference type="EMBL" id="JH170673">
    <property type="protein sequence ID" value="EHB09601.1"/>
    <property type="molecule type" value="Genomic_DNA"/>
</dbReference>
<dbReference type="AlphaFoldDB" id="G5BJZ0"/>
<dbReference type="Pfam" id="PF07412">
    <property type="entry name" value="Geminin"/>
    <property type="match status" value="1"/>
</dbReference>
<reference evidence="8 9" key="1">
    <citation type="journal article" date="2011" name="Nature">
        <title>Genome sequencing reveals insights into physiology and longevity of the naked mole rat.</title>
        <authorList>
            <person name="Kim E.B."/>
            <person name="Fang X."/>
            <person name="Fushan A.A."/>
            <person name="Huang Z."/>
            <person name="Lobanov A.V."/>
            <person name="Han L."/>
            <person name="Marino S.M."/>
            <person name="Sun X."/>
            <person name="Turanov A.A."/>
            <person name="Yang P."/>
            <person name="Yim S.H."/>
            <person name="Zhao X."/>
            <person name="Kasaikina M.V."/>
            <person name="Stoletzki N."/>
            <person name="Peng C."/>
            <person name="Polak P."/>
            <person name="Xiong Z."/>
            <person name="Kiezun A."/>
            <person name="Zhu Y."/>
            <person name="Chen Y."/>
            <person name="Kryukov G.V."/>
            <person name="Zhang Q."/>
            <person name="Peshkin L."/>
            <person name="Yang L."/>
            <person name="Bronson R.T."/>
            <person name="Buffenstein R."/>
            <person name="Wang B."/>
            <person name="Han C."/>
            <person name="Li Q."/>
            <person name="Chen L."/>
            <person name="Zhao W."/>
            <person name="Sunyaev S.R."/>
            <person name="Park T.J."/>
            <person name="Zhang G."/>
            <person name="Wang J."/>
            <person name="Gladyshev V.N."/>
        </authorList>
    </citation>
    <scope>NUCLEOTIDE SEQUENCE [LARGE SCALE GENOMIC DNA]</scope>
</reference>
<evidence type="ECO:0000313" key="8">
    <source>
        <dbReference type="EMBL" id="EHB09601.1"/>
    </source>
</evidence>
<sequence length="323" mass="36627">MPEEPPFRVVAIHSSGTVFLCSSVLCERQGWKRGYRRACRTVHPAPPAHVFQSQLTEYLGLDLKCVSQESWRLSLEQHYASDIQSCCQGRAELFPYYCQKPVLKRFGNKWKSSCIMNPSMKQKQEVIQENVKNSPVPRRTLKMIQPSAGGTLVGRENELPKGLSKRRHSNDPSTPKTSSSGAVIDPESSENKNLRGVTQEAFDLMIKEDPSSQYWKEVAEKRRKALYEALKENEKLHKEIEQKDSEIARLKKENKELAEVAEHVQYMAEVIERLSSEPLDNPESSDSQEFDSEEEIAEDSEVEDSETGTCEETVSSTDAKPST</sequence>
<feature type="compositionally biased region" description="Acidic residues" evidence="7">
    <location>
        <begin position="286"/>
        <end position="306"/>
    </location>
</feature>
<comment type="subcellular location">
    <subcellularLocation>
        <location evidence="1">Nucleus</location>
    </subcellularLocation>
</comment>
<accession>G5BJZ0</accession>
<dbReference type="CDD" id="cd22589">
    <property type="entry name" value="geminin_CC"/>
    <property type="match status" value="1"/>
</dbReference>
<feature type="compositionally biased region" description="Polar residues" evidence="7">
    <location>
        <begin position="307"/>
        <end position="323"/>
    </location>
</feature>
<name>G5BJZ0_HETGA</name>
<dbReference type="FunFam" id="1.20.5.1180:FF:000001">
    <property type="entry name" value="Truncated geminin"/>
    <property type="match status" value="1"/>
</dbReference>
<feature type="region of interest" description="Disordered" evidence="7">
    <location>
        <begin position="273"/>
        <end position="323"/>
    </location>
</feature>
<dbReference type="FunCoup" id="G5BJZ0">
    <property type="interactions" value="1488"/>
</dbReference>
<dbReference type="SUPFAM" id="SSF111469">
    <property type="entry name" value="Geminin coiled-coil domain"/>
    <property type="match status" value="1"/>
</dbReference>
<evidence type="ECO:0000313" key="9">
    <source>
        <dbReference type="Proteomes" id="UP000006813"/>
    </source>
</evidence>
<dbReference type="Gene3D" id="1.20.5.1180">
    <property type="entry name" value="Geminin coiled-coil domain"/>
    <property type="match status" value="1"/>
</dbReference>
<keyword evidence="4" id="KW-0539">Nucleus</keyword>
<dbReference type="Proteomes" id="UP000006813">
    <property type="component" value="Unassembled WGS sequence"/>
</dbReference>
<evidence type="ECO:0000256" key="6">
    <source>
        <dbReference type="SAM" id="Coils"/>
    </source>
</evidence>
<evidence type="ECO:0000256" key="3">
    <source>
        <dbReference type="ARBA" id="ARBA00023054"/>
    </source>
</evidence>
<protein>
    <submittedName>
        <fullName evidence="8">Geminin</fullName>
    </submittedName>
</protein>
<feature type="region of interest" description="Disordered" evidence="7">
    <location>
        <begin position="140"/>
        <end position="194"/>
    </location>
</feature>
<evidence type="ECO:0000256" key="2">
    <source>
        <dbReference type="ARBA" id="ARBA00007979"/>
    </source>
</evidence>
<dbReference type="STRING" id="10181.G5BJZ0"/>